<name>A0ABQ3Y9W3_9ACTN</name>
<gene>
    <name evidence="1" type="ORF">Ade02nite_54390</name>
</gene>
<keyword evidence="2" id="KW-1185">Reference proteome</keyword>
<dbReference type="Gene3D" id="3.30.1310.10">
    <property type="entry name" value="Nucleoid-associated protein YbaB-like domain"/>
    <property type="match status" value="1"/>
</dbReference>
<evidence type="ECO:0008006" key="3">
    <source>
        <dbReference type="Google" id="ProtNLM"/>
    </source>
</evidence>
<sequence>MSDFDELGGRLRSVAEQLGDLSARLRYATDAAQGRDFRAADPGGLAAVTVDGRPRVIELNLHPDALRTEPDELDRLLTGLLNDALGQAREATRQAMVEALPAGVRTEVEQAAERPQPMSGRSR</sequence>
<evidence type="ECO:0000313" key="2">
    <source>
        <dbReference type="Proteomes" id="UP000609879"/>
    </source>
</evidence>
<reference evidence="1 2" key="1">
    <citation type="submission" date="2021-01" db="EMBL/GenBank/DDBJ databases">
        <title>Whole genome shotgun sequence of Actinoplanes deccanensis NBRC 13994.</title>
        <authorList>
            <person name="Komaki H."/>
            <person name="Tamura T."/>
        </authorList>
    </citation>
    <scope>NUCLEOTIDE SEQUENCE [LARGE SCALE GENOMIC DNA]</scope>
    <source>
        <strain evidence="1 2">NBRC 13994</strain>
    </source>
</reference>
<comment type="caution">
    <text evidence="1">The sequence shown here is derived from an EMBL/GenBank/DDBJ whole genome shotgun (WGS) entry which is preliminary data.</text>
</comment>
<proteinExistence type="predicted"/>
<protein>
    <recommendedName>
        <fullName evidence="3">YbaB/EbfC DNA-binding family protein</fullName>
    </recommendedName>
</protein>
<dbReference type="InterPro" id="IPR036894">
    <property type="entry name" value="YbaB-like_sf"/>
</dbReference>
<dbReference type="InterPro" id="IPR004401">
    <property type="entry name" value="YbaB/EbfC"/>
</dbReference>
<dbReference type="RefSeq" id="WP_203769869.1">
    <property type="nucleotide sequence ID" value="NZ_BAAABO010000029.1"/>
</dbReference>
<evidence type="ECO:0000313" key="1">
    <source>
        <dbReference type="EMBL" id="GID76798.1"/>
    </source>
</evidence>
<dbReference type="Proteomes" id="UP000609879">
    <property type="component" value="Unassembled WGS sequence"/>
</dbReference>
<organism evidence="1 2">
    <name type="scientific">Paractinoplanes deccanensis</name>
    <dbReference type="NCBI Taxonomy" id="113561"/>
    <lineage>
        <taxon>Bacteria</taxon>
        <taxon>Bacillati</taxon>
        <taxon>Actinomycetota</taxon>
        <taxon>Actinomycetes</taxon>
        <taxon>Micromonosporales</taxon>
        <taxon>Micromonosporaceae</taxon>
        <taxon>Paractinoplanes</taxon>
    </lineage>
</organism>
<accession>A0ABQ3Y9W3</accession>
<dbReference type="EMBL" id="BOMI01000108">
    <property type="protein sequence ID" value="GID76798.1"/>
    <property type="molecule type" value="Genomic_DNA"/>
</dbReference>
<dbReference type="SUPFAM" id="SSF82607">
    <property type="entry name" value="YbaB-like"/>
    <property type="match status" value="1"/>
</dbReference>
<dbReference type="Pfam" id="PF02575">
    <property type="entry name" value="YbaB_DNA_bd"/>
    <property type="match status" value="1"/>
</dbReference>